<keyword evidence="4 6" id="KW-0472">Membrane</keyword>
<dbReference type="Pfam" id="PF03619">
    <property type="entry name" value="Solute_trans_a"/>
    <property type="match status" value="1"/>
</dbReference>
<evidence type="ECO:0000313" key="7">
    <source>
        <dbReference type="EMBL" id="KXT01489.1"/>
    </source>
</evidence>
<dbReference type="EMBL" id="LFZN01000054">
    <property type="protein sequence ID" value="KXT01489.1"/>
    <property type="molecule type" value="Genomic_DNA"/>
</dbReference>
<dbReference type="SMART" id="SM01417">
    <property type="entry name" value="Solute_trans_a"/>
    <property type="match status" value="1"/>
</dbReference>
<feature type="transmembrane region" description="Helical" evidence="6">
    <location>
        <begin position="112"/>
        <end position="138"/>
    </location>
</feature>
<feature type="transmembrane region" description="Helical" evidence="6">
    <location>
        <begin position="199"/>
        <end position="219"/>
    </location>
</feature>
<feature type="transmembrane region" description="Helical" evidence="6">
    <location>
        <begin position="159"/>
        <end position="179"/>
    </location>
</feature>
<feature type="region of interest" description="Disordered" evidence="5">
    <location>
        <begin position="355"/>
        <end position="395"/>
    </location>
</feature>
<dbReference type="Proteomes" id="UP000070133">
    <property type="component" value="Unassembled WGS sequence"/>
</dbReference>
<reference evidence="7 8" key="1">
    <citation type="submission" date="2015-07" db="EMBL/GenBank/DDBJ databases">
        <title>Comparative genomics of the Sigatoka disease complex on banana suggests a link between parallel evolutionary changes in Pseudocercospora fijiensis and Pseudocercospora eumusae and increased virulence on the banana host.</title>
        <authorList>
            <person name="Chang T.-C."/>
            <person name="Salvucci A."/>
            <person name="Crous P.W."/>
            <person name="Stergiopoulos I."/>
        </authorList>
    </citation>
    <scope>NUCLEOTIDE SEQUENCE [LARGE SCALE GENOMIC DNA]</scope>
    <source>
        <strain evidence="7 8">CBS 114824</strain>
    </source>
</reference>
<feature type="transmembrane region" description="Helical" evidence="6">
    <location>
        <begin position="73"/>
        <end position="92"/>
    </location>
</feature>
<name>A0A139HGK7_9PEZI</name>
<keyword evidence="2 6" id="KW-0812">Transmembrane</keyword>
<keyword evidence="8" id="KW-1185">Reference proteome</keyword>
<dbReference type="STRING" id="321146.A0A139HGK7"/>
<gene>
    <name evidence="7" type="ORF">AC578_4530</name>
</gene>
<evidence type="ECO:0000256" key="3">
    <source>
        <dbReference type="ARBA" id="ARBA00022989"/>
    </source>
</evidence>
<dbReference type="GO" id="GO:0016020">
    <property type="term" value="C:membrane"/>
    <property type="evidence" value="ECO:0007669"/>
    <property type="project" value="UniProtKB-SubCell"/>
</dbReference>
<comment type="subcellular location">
    <subcellularLocation>
        <location evidence="1">Membrane</location>
        <topology evidence="1">Multi-pass membrane protein</topology>
    </subcellularLocation>
</comment>
<keyword evidence="3 6" id="KW-1133">Transmembrane helix</keyword>
<organism evidence="7 8">
    <name type="scientific">Pseudocercospora eumusae</name>
    <dbReference type="NCBI Taxonomy" id="321146"/>
    <lineage>
        <taxon>Eukaryota</taxon>
        <taxon>Fungi</taxon>
        <taxon>Dikarya</taxon>
        <taxon>Ascomycota</taxon>
        <taxon>Pezizomycotina</taxon>
        <taxon>Dothideomycetes</taxon>
        <taxon>Dothideomycetidae</taxon>
        <taxon>Mycosphaerellales</taxon>
        <taxon>Mycosphaerellaceae</taxon>
        <taxon>Pseudocercospora</taxon>
    </lineage>
</organism>
<evidence type="ECO:0000256" key="4">
    <source>
        <dbReference type="ARBA" id="ARBA00023136"/>
    </source>
</evidence>
<feature type="transmembrane region" description="Helical" evidence="6">
    <location>
        <begin position="274"/>
        <end position="294"/>
    </location>
</feature>
<sequence length="395" mass="44499">MSIDYKAIVEQGKATCTFPEELAYTEPYTGSWTFHKTISVISAILAGFTILICISNIMRHLNNFSCAVEQRQIVRIILTPIVFSICNLIGILKYDAAGYSKPVAELFEAIPLIGAFLLFIAFAVGASASRSGAVNAYFEDLPRRRMLGRNKLKHEFGSLRWFYLHYILVFQILPSRIALTIAEWAVHANACPLDEIPTGLSVSSAIVMVMWIVGTLRFYRRLRELLKPRNAYLKMFSFKLIVLVQIIQEPLLSGLLSSGILKPTEKVSYKDWKYGLPAFCVVVEMLLFSILFLFSFSAREYCHTGPDAEGLVIARQPELPFAKALVHSLDLSDILKGCFWHKQFIAVCFPEKAGLRRSKREEQDTEMLQPPPPGYVKDHTPDRDDASESPKMSGS</sequence>
<dbReference type="PANTHER" id="PTHR23423">
    <property type="entry name" value="ORGANIC SOLUTE TRANSPORTER-RELATED"/>
    <property type="match status" value="1"/>
</dbReference>
<evidence type="ECO:0000313" key="8">
    <source>
        <dbReference type="Proteomes" id="UP000070133"/>
    </source>
</evidence>
<evidence type="ECO:0000256" key="6">
    <source>
        <dbReference type="SAM" id="Phobius"/>
    </source>
</evidence>
<evidence type="ECO:0000256" key="1">
    <source>
        <dbReference type="ARBA" id="ARBA00004141"/>
    </source>
</evidence>
<evidence type="ECO:0000256" key="5">
    <source>
        <dbReference type="SAM" id="MobiDB-lite"/>
    </source>
</evidence>
<dbReference type="InterPro" id="IPR005178">
    <property type="entry name" value="Ostalpha/TMEM184C"/>
</dbReference>
<proteinExistence type="predicted"/>
<protein>
    <submittedName>
        <fullName evidence="7">Uncharacterized protein</fullName>
    </submittedName>
</protein>
<dbReference type="OrthoDB" id="5348404at2759"/>
<comment type="caution">
    <text evidence="7">The sequence shown here is derived from an EMBL/GenBank/DDBJ whole genome shotgun (WGS) entry which is preliminary data.</text>
</comment>
<accession>A0A139HGK7</accession>
<evidence type="ECO:0000256" key="2">
    <source>
        <dbReference type="ARBA" id="ARBA00022692"/>
    </source>
</evidence>
<feature type="compositionally biased region" description="Basic and acidic residues" evidence="5">
    <location>
        <begin position="376"/>
        <end position="388"/>
    </location>
</feature>
<feature type="transmembrane region" description="Helical" evidence="6">
    <location>
        <begin position="38"/>
        <end position="61"/>
    </location>
</feature>
<dbReference type="AlphaFoldDB" id="A0A139HGK7"/>